<dbReference type="AlphaFoldDB" id="A0A9D5B2F6"/>
<proteinExistence type="predicted"/>
<dbReference type="Proteomes" id="UP001058974">
    <property type="component" value="Chromosome 3"/>
</dbReference>
<dbReference type="EMBL" id="JAMSHJ010000003">
    <property type="protein sequence ID" value="KAI5427179.1"/>
    <property type="molecule type" value="Genomic_DNA"/>
</dbReference>
<reference evidence="2 3" key="1">
    <citation type="journal article" date="2022" name="Nat. Genet.">
        <title>Improved pea reference genome and pan-genome highlight genomic features and evolutionary characteristics.</title>
        <authorList>
            <person name="Yang T."/>
            <person name="Liu R."/>
            <person name="Luo Y."/>
            <person name="Hu S."/>
            <person name="Wang D."/>
            <person name="Wang C."/>
            <person name="Pandey M.K."/>
            <person name="Ge S."/>
            <person name="Xu Q."/>
            <person name="Li N."/>
            <person name="Li G."/>
            <person name="Huang Y."/>
            <person name="Saxena R.K."/>
            <person name="Ji Y."/>
            <person name="Li M."/>
            <person name="Yan X."/>
            <person name="He Y."/>
            <person name="Liu Y."/>
            <person name="Wang X."/>
            <person name="Xiang C."/>
            <person name="Varshney R.K."/>
            <person name="Ding H."/>
            <person name="Gao S."/>
            <person name="Zong X."/>
        </authorList>
    </citation>
    <scope>NUCLEOTIDE SEQUENCE [LARGE SCALE GENOMIC DNA]</scope>
    <source>
        <strain evidence="2 3">cv. Zhongwan 6</strain>
    </source>
</reference>
<feature type="region of interest" description="Disordered" evidence="1">
    <location>
        <begin position="1"/>
        <end position="31"/>
    </location>
</feature>
<protein>
    <submittedName>
        <fullName evidence="2">Uncharacterized protein</fullName>
    </submittedName>
</protein>
<organism evidence="2 3">
    <name type="scientific">Pisum sativum</name>
    <name type="common">Garden pea</name>
    <name type="synonym">Lathyrus oleraceus</name>
    <dbReference type="NCBI Taxonomy" id="3888"/>
    <lineage>
        <taxon>Eukaryota</taxon>
        <taxon>Viridiplantae</taxon>
        <taxon>Streptophyta</taxon>
        <taxon>Embryophyta</taxon>
        <taxon>Tracheophyta</taxon>
        <taxon>Spermatophyta</taxon>
        <taxon>Magnoliopsida</taxon>
        <taxon>eudicotyledons</taxon>
        <taxon>Gunneridae</taxon>
        <taxon>Pentapetalae</taxon>
        <taxon>rosids</taxon>
        <taxon>fabids</taxon>
        <taxon>Fabales</taxon>
        <taxon>Fabaceae</taxon>
        <taxon>Papilionoideae</taxon>
        <taxon>50 kb inversion clade</taxon>
        <taxon>NPAAA clade</taxon>
        <taxon>Hologalegina</taxon>
        <taxon>IRL clade</taxon>
        <taxon>Fabeae</taxon>
        <taxon>Lathyrus</taxon>
    </lineage>
</organism>
<keyword evidence="3" id="KW-1185">Reference proteome</keyword>
<gene>
    <name evidence="2" type="ORF">KIW84_032557</name>
</gene>
<name>A0A9D5B2F6_PEA</name>
<sequence>MPPRTIPARAKGKGKGKEAAGTSQQPPDVPSNALDILHPAIAAEFEESFKARLVMKPHIFDKTDAVHLHLNEVVELLHAQRLGSFLSTKDDYHEDFIRAFYAGLQTGTGYMFRCSIGVRTYTFEACHWETVFRMPLPSMAFKSWHDLHFDPEFDLKDFTTSILKIDRPLSEDEHVTSGMIKHTPRILHWIITHILRPTNSGHSRLDRPSIHLLYILQNKIHLNWANYFVKRLFHVRDSSKTVALGYASQVMKILKFWKVTLPIVPLLSPSAAQEFDSATLSHMGYRWDKDRKCFYFFERKSKTRIYNFDVPSERIHVAEEQPDEEMQDAPETDVPQAEANTGWGEWVPRRWSPTNYVPEPTAPPFAGGTSASTPNADITHMLQQMEIVNKERHEEARYWHTW</sequence>
<evidence type="ECO:0000313" key="2">
    <source>
        <dbReference type="EMBL" id="KAI5427179.1"/>
    </source>
</evidence>
<evidence type="ECO:0000313" key="3">
    <source>
        <dbReference type="Proteomes" id="UP001058974"/>
    </source>
</evidence>
<feature type="compositionally biased region" description="Acidic residues" evidence="1">
    <location>
        <begin position="320"/>
        <end position="331"/>
    </location>
</feature>
<comment type="caution">
    <text evidence="2">The sequence shown here is derived from an EMBL/GenBank/DDBJ whole genome shotgun (WGS) entry which is preliminary data.</text>
</comment>
<evidence type="ECO:0000256" key="1">
    <source>
        <dbReference type="SAM" id="MobiDB-lite"/>
    </source>
</evidence>
<accession>A0A9D5B2F6</accession>
<dbReference type="Gramene" id="Psat03G0255700-T1">
    <property type="protein sequence ID" value="KAI5427179.1"/>
    <property type="gene ID" value="KIW84_032557"/>
</dbReference>
<feature type="region of interest" description="Disordered" evidence="1">
    <location>
        <begin position="320"/>
        <end position="339"/>
    </location>
</feature>